<keyword evidence="3" id="KW-1185">Reference proteome</keyword>
<organism evidence="2 3">
    <name type="scientific">Halohasta litchfieldiae</name>
    <dbReference type="NCBI Taxonomy" id="1073996"/>
    <lineage>
        <taxon>Archaea</taxon>
        <taxon>Methanobacteriati</taxon>
        <taxon>Methanobacteriota</taxon>
        <taxon>Stenosarchaea group</taxon>
        <taxon>Halobacteria</taxon>
        <taxon>Halobacteriales</taxon>
        <taxon>Haloferacaceae</taxon>
        <taxon>Halohasta</taxon>
    </lineage>
</organism>
<name>A0A1H6SKY1_9EURY</name>
<evidence type="ECO:0000313" key="3">
    <source>
        <dbReference type="Proteomes" id="UP000198888"/>
    </source>
</evidence>
<accession>A0A1H6SKY1</accession>
<dbReference type="AlphaFoldDB" id="A0A1H6SKY1"/>
<feature type="compositionally biased region" description="Basic and acidic residues" evidence="1">
    <location>
        <begin position="146"/>
        <end position="183"/>
    </location>
</feature>
<evidence type="ECO:0000256" key="1">
    <source>
        <dbReference type="SAM" id="MobiDB-lite"/>
    </source>
</evidence>
<protein>
    <submittedName>
        <fullName evidence="2">Uncharacterized protein</fullName>
    </submittedName>
</protein>
<feature type="region of interest" description="Disordered" evidence="1">
    <location>
        <begin position="1"/>
        <end position="22"/>
    </location>
</feature>
<feature type="compositionally biased region" description="Basic and acidic residues" evidence="1">
    <location>
        <begin position="222"/>
        <end position="236"/>
    </location>
</feature>
<dbReference type="OrthoDB" id="241694at2157"/>
<feature type="compositionally biased region" description="Basic and acidic residues" evidence="1">
    <location>
        <begin position="28"/>
        <end position="38"/>
    </location>
</feature>
<dbReference type="Pfam" id="PF24414">
    <property type="entry name" value="DUF7547"/>
    <property type="match status" value="1"/>
</dbReference>
<feature type="compositionally biased region" description="Acidic residues" evidence="1">
    <location>
        <begin position="13"/>
        <end position="22"/>
    </location>
</feature>
<feature type="compositionally biased region" description="Basic and acidic residues" evidence="1">
    <location>
        <begin position="1"/>
        <end position="12"/>
    </location>
</feature>
<dbReference type="RefSeq" id="WP_089671444.1">
    <property type="nucleotide sequence ID" value="NZ_CP024845.1"/>
</dbReference>
<dbReference type="Proteomes" id="UP000198888">
    <property type="component" value="Unassembled WGS sequence"/>
</dbReference>
<feature type="region of interest" description="Disordered" evidence="1">
    <location>
        <begin position="146"/>
        <end position="260"/>
    </location>
</feature>
<evidence type="ECO:0000313" key="2">
    <source>
        <dbReference type="EMBL" id="SEI68421.1"/>
    </source>
</evidence>
<feature type="compositionally biased region" description="Acidic residues" evidence="1">
    <location>
        <begin position="249"/>
        <end position="260"/>
    </location>
</feature>
<dbReference type="KEGG" id="hae:halTADL_3133"/>
<dbReference type="EMBL" id="FNYR01000005">
    <property type="protein sequence ID" value="SEI68421.1"/>
    <property type="molecule type" value="Genomic_DNA"/>
</dbReference>
<accession>A0A2H4Q683</accession>
<sequence>MTPSRDRPRDRDELEDQLDELEETLTDLRSELRSERRRGPPKPPSLSELLRFTEEYTIPTLIALLEATIQSLKLLRRTLRLADPNRAVREESEAARSRLDRVGTEAGNQLAGALSELRTALSEADLPDNPESRRLIDDARDLTGEIEGRLRDAEQSVRDNRDRERRAGRDEPRDNGSTRDRGVMIDVTDAGDGGQGDADEGDAEADAGDSEAPEVDVESELESIKDELDRSQRALDEADEGDPESHQPDEDDGEETDDSA</sequence>
<proteinExistence type="predicted"/>
<reference evidence="2 3" key="1">
    <citation type="submission" date="2016-10" db="EMBL/GenBank/DDBJ databases">
        <authorList>
            <person name="de Groot N.N."/>
        </authorList>
    </citation>
    <scope>NUCLEOTIDE SEQUENCE [LARGE SCALE GENOMIC DNA]</scope>
    <source>
        <strain evidence="2 3">DSM 22187</strain>
    </source>
</reference>
<feature type="compositionally biased region" description="Acidic residues" evidence="1">
    <location>
        <begin position="197"/>
        <end position="221"/>
    </location>
</feature>
<dbReference type="InterPro" id="IPR055969">
    <property type="entry name" value="DUF7547"/>
</dbReference>
<feature type="region of interest" description="Disordered" evidence="1">
    <location>
        <begin position="28"/>
        <end position="47"/>
    </location>
</feature>
<dbReference type="GeneID" id="35003899"/>
<gene>
    <name evidence="2" type="ORF">SAMN05444271_105156</name>
</gene>